<dbReference type="STRING" id="1447875.A0A2B7WXI7"/>
<evidence type="ECO:0000256" key="4">
    <source>
        <dbReference type="ARBA" id="ARBA00023242"/>
    </source>
</evidence>
<dbReference type="InterPro" id="IPR016024">
    <property type="entry name" value="ARM-type_fold"/>
</dbReference>
<dbReference type="GO" id="GO:0005634">
    <property type="term" value="C:nucleus"/>
    <property type="evidence" value="ECO:0007669"/>
    <property type="project" value="UniProtKB-SubCell"/>
</dbReference>
<keyword evidence="4" id="KW-0539">Nucleus</keyword>
<feature type="domain" description="Pre-rRNA-processing protein RIX1 N-terminal" evidence="6">
    <location>
        <begin position="7"/>
        <end position="215"/>
    </location>
</feature>
<feature type="region of interest" description="Disordered" evidence="5">
    <location>
        <begin position="656"/>
        <end position="682"/>
    </location>
</feature>
<evidence type="ECO:0000256" key="3">
    <source>
        <dbReference type="ARBA" id="ARBA00021502"/>
    </source>
</evidence>
<evidence type="ECO:0000256" key="1">
    <source>
        <dbReference type="ARBA" id="ARBA00004123"/>
    </source>
</evidence>
<evidence type="ECO:0000256" key="2">
    <source>
        <dbReference type="ARBA" id="ARBA00010511"/>
    </source>
</evidence>
<protein>
    <recommendedName>
        <fullName evidence="3">Pre-rRNA-processing protein RIX1</fullName>
    </recommendedName>
</protein>
<evidence type="ECO:0000313" key="8">
    <source>
        <dbReference type="Proteomes" id="UP000223968"/>
    </source>
</evidence>
<sequence length="804" mass="86415">MAAPTCLRAATHRLLTTPVNELPLIATYLATGFADCGSILSVPQNQKKAQGESDSGLLVQKIKARITSLLQDKTVEGRWTAVILVKAIIEAGKWEIIRGCEPWVRALLAILGRPDPSSTKKLCLITLTRIFQLTYPYQTLVREITTPSLPSFITSCLNLVSVKPPGAQVRQLNKNTSLLETVLHVFVELLPHHPTIFRPFSSQIHGLILPLIGSSGVPGSLSEPGISLAQQVFISLHHCAPKNTGGEEWLKACRSTISSIHQTSDYLFRGVVEQWESVDTSLRQTSRPKNYSRPVGDDGPDALGLPSWQGVHAGGERLESLLRLLTSFLSMPTSSTVSVPLGSILDLSNRLISVTAPSSNGEDEASQRGTEFNLQIGREEKESLCAELPKLHIAALNLLCAIVESFGLGSVAVAQSCLEQTLWTFESEGGNTNVRTAIYRIVNAILPIIGPSMTKPGISSLAPVVRSACQDLLPSPTNGNADVNQPGRKTVAKPNATISNVDSFLNRNPKSPSDTERSFPILKAAAADLLPNILTFLPTEHTPPYLRTEIDRTAILTKNEAVMMASVLNPVPTTSGRRNPPSLMPFLARSYPETAGVEALLRPRMPVLMGAAKSNDLELADEEDEFEPKISTPFVASSNVTPEELTRPMNKRAYQDDVQMTDEQSTITPPAQARGPMTSQTKRIRVDESQSFTPPTSAGPEQVPAVSRCTVSEISMSVPNVDKPAPAIQSMLAQTSQSSTTTTEKTLLGNTGVGAARPEPFVVSGTSSAVMGAGAGAGEAADGSDDEIPTLNIEPDTDEEEEEE</sequence>
<dbReference type="GO" id="GO:0006364">
    <property type="term" value="P:rRNA processing"/>
    <property type="evidence" value="ECO:0007669"/>
    <property type="project" value="TreeGrafter"/>
</dbReference>
<dbReference type="Proteomes" id="UP000223968">
    <property type="component" value="Unassembled WGS sequence"/>
</dbReference>
<reference evidence="7 8" key="1">
    <citation type="submission" date="2017-10" db="EMBL/GenBank/DDBJ databases">
        <title>Comparative genomics in systemic dimorphic fungi from Ajellomycetaceae.</title>
        <authorList>
            <person name="Munoz J.F."/>
            <person name="Mcewen J.G."/>
            <person name="Clay O.K."/>
            <person name="Cuomo C.A."/>
        </authorList>
    </citation>
    <scope>NUCLEOTIDE SEQUENCE [LARGE SCALE GENOMIC DNA]</scope>
    <source>
        <strain evidence="7 8">UAMH5409</strain>
    </source>
</reference>
<proteinExistence type="inferred from homology"/>
<dbReference type="SUPFAM" id="SSF48371">
    <property type="entry name" value="ARM repeat"/>
    <property type="match status" value="1"/>
</dbReference>
<evidence type="ECO:0000313" key="7">
    <source>
        <dbReference type="EMBL" id="PGH01212.1"/>
    </source>
</evidence>
<dbReference type="EMBL" id="PDNB01000175">
    <property type="protein sequence ID" value="PGH01212.1"/>
    <property type="molecule type" value="Genomic_DNA"/>
</dbReference>
<feature type="region of interest" description="Disordered" evidence="5">
    <location>
        <begin position="773"/>
        <end position="804"/>
    </location>
</feature>
<comment type="caution">
    <text evidence="7">The sequence shown here is derived from an EMBL/GenBank/DDBJ whole genome shotgun (WGS) entry which is preliminary data.</text>
</comment>
<dbReference type="PANTHER" id="PTHR34105">
    <property type="entry name" value="PROLINE-, GLUTAMIC ACID- AND LEUCINE-RICH PROTEIN 1"/>
    <property type="match status" value="1"/>
</dbReference>
<comment type="subcellular location">
    <subcellularLocation>
        <location evidence="1">Nucleus</location>
    </subcellularLocation>
</comment>
<dbReference type="Pfam" id="PF08167">
    <property type="entry name" value="RIX1"/>
    <property type="match status" value="1"/>
</dbReference>
<organism evidence="7 8">
    <name type="scientific">Helicocarpus griseus UAMH5409</name>
    <dbReference type="NCBI Taxonomy" id="1447875"/>
    <lineage>
        <taxon>Eukaryota</taxon>
        <taxon>Fungi</taxon>
        <taxon>Dikarya</taxon>
        <taxon>Ascomycota</taxon>
        <taxon>Pezizomycotina</taxon>
        <taxon>Eurotiomycetes</taxon>
        <taxon>Eurotiomycetidae</taxon>
        <taxon>Onygenales</taxon>
        <taxon>Ajellomycetaceae</taxon>
        <taxon>Helicocarpus</taxon>
    </lineage>
</organism>
<name>A0A2B7WXI7_9EURO</name>
<dbReference type="InterPro" id="IPR012583">
    <property type="entry name" value="RIX1_N"/>
</dbReference>
<dbReference type="OrthoDB" id="20900at2759"/>
<evidence type="ECO:0000256" key="5">
    <source>
        <dbReference type="SAM" id="MobiDB-lite"/>
    </source>
</evidence>
<dbReference type="PANTHER" id="PTHR34105:SF1">
    <property type="entry name" value="PROLINE-, GLUTAMIC ACID- AND LEUCINE-RICH PROTEIN 1"/>
    <property type="match status" value="1"/>
</dbReference>
<dbReference type="AlphaFoldDB" id="A0A2B7WXI7"/>
<keyword evidence="8" id="KW-1185">Reference proteome</keyword>
<evidence type="ECO:0000259" key="6">
    <source>
        <dbReference type="Pfam" id="PF08167"/>
    </source>
</evidence>
<comment type="similarity">
    <text evidence="2">Belongs to the RIX1/PELP1 family.</text>
</comment>
<accession>A0A2B7WXI7</accession>
<feature type="compositionally biased region" description="Acidic residues" evidence="5">
    <location>
        <begin position="795"/>
        <end position="804"/>
    </location>
</feature>
<gene>
    <name evidence="7" type="ORF">AJ79_07983</name>
</gene>